<dbReference type="InterPro" id="IPR007815">
    <property type="entry name" value="Emycin_Estase"/>
</dbReference>
<dbReference type="Pfam" id="PF05139">
    <property type="entry name" value="Erythro_esteras"/>
    <property type="match status" value="1"/>
</dbReference>
<keyword evidence="1" id="KW-0378">Hydrolase</keyword>
<dbReference type="Gene3D" id="1.20.1440.30">
    <property type="entry name" value="Biosynthetic Protein domain"/>
    <property type="match status" value="1"/>
</dbReference>
<protein>
    <submittedName>
        <fullName evidence="1">Exported hydrolase</fullName>
    </submittedName>
</protein>
<dbReference type="PANTHER" id="PTHR31299:SF0">
    <property type="entry name" value="ESTERASE, PUTATIVE (AFU_ORTHOLOGUE AFUA_1G05850)-RELATED"/>
    <property type="match status" value="1"/>
</dbReference>
<evidence type="ECO:0000313" key="2">
    <source>
        <dbReference type="Proteomes" id="UP000006867"/>
    </source>
</evidence>
<reference evidence="1 2" key="1">
    <citation type="journal article" date="2011" name="Front. Microbiol.">
        <title>Genomic signatures of strain selection and enhancement in Bacillus atrophaeus var. globigii, a historical biowarfare simulant.</title>
        <authorList>
            <person name="Gibbons H.S."/>
            <person name="Broomall S.M."/>
            <person name="McNew L.A."/>
            <person name="Daligault H."/>
            <person name="Chapman C."/>
            <person name="Bruce D."/>
            <person name="Karavis M."/>
            <person name="Krepps M."/>
            <person name="McGregor P.A."/>
            <person name="Hong C."/>
            <person name="Park K.H."/>
            <person name="Akmal A."/>
            <person name="Feldman A."/>
            <person name="Lin J.S."/>
            <person name="Chang W.E."/>
            <person name="Higgs B.W."/>
            <person name="Demirev P."/>
            <person name="Lindquist J."/>
            <person name="Liem A."/>
            <person name="Fochler E."/>
            <person name="Read T.D."/>
            <person name="Tapia R."/>
            <person name="Johnson S."/>
            <person name="Bishop-Lilly K.A."/>
            <person name="Detter C."/>
            <person name="Han C."/>
            <person name="Sozhamannan S."/>
            <person name="Rosenzweig C.N."/>
            <person name="Skowronski E.W."/>
        </authorList>
    </citation>
    <scope>NUCLEOTIDE SEQUENCE [LARGE SCALE GENOMIC DNA]</scope>
    <source>
        <strain evidence="1 2">1942</strain>
    </source>
</reference>
<accession>A0ABM5M3X2</accession>
<sequence length="491" mass="57301">MIGISLLIEPFEAGQQAFFIWERKLLLYLSRNKEEDRLIKKERFQLKNTLLKVTMLLLSICLLFTPLTASVQAAAGEKDIKHWERWIKRNAHPIKMSDSSQKDLRFLKNVLKDKRIVQLGETTHGAAEMNQTKVRLIKYLHEQLGYDVIAFESGFSDTNASYRNMDQLSARGLMKDSIFGVWHTEDVLELFQYIKEQKEKGDPLILTGFDIQDMPGKFNKSVHDLFKKVDPAKAEELTQAEDQYFSLVSDSSTLEEFHKKKEALVKEYSELLKFVDSHSSAFKDPRHPKSLDIVKHSLQLRMEIMETYLLQEMREKLEIYPEPDQMENLTFFLRDKMMAEQLEWVAEELYPDKKIMVWGHNYHLRKQNTKVIKDWIQISGSNMGDYLPERIKKQTYTIGIYAYSGESLGNDGTIAPVNSSHQPTSLEALLKSARHPYTFVDFLHTKNRKGTSWIYTPRTALYWGNNEEEMILKEQYDGVIWIEHISPSVII</sequence>
<dbReference type="CDD" id="cd14728">
    <property type="entry name" value="Ere-like"/>
    <property type="match status" value="1"/>
</dbReference>
<evidence type="ECO:0000313" key="1">
    <source>
        <dbReference type="EMBL" id="ADP34875.1"/>
    </source>
</evidence>
<dbReference type="Gene3D" id="3.30.1870.10">
    <property type="entry name" value="EreA-like, domain 2"/>
    <property type="match status" value="1"/>
</dbReference>
<dbReference type="Gene3D" id="3.40.1660.10">
    <property type="entry name" value="EreA-like (biosynthetic domain)"/>
    <property type="match status" value="1"/>
</dbReference>
<dbReference type="PANTHER" id="PTHR31299">
    <property type="entry name" value="ESTERASE, PUTATIVE (AFU_ORTHOLOGUE AFUA_1G05850)-RELATED"/>
    <property type="match status" value="1"/>
</dbReference>
<keyword evidence="2" id="KW-1185">Reference proteome</keyword>
<dbReference type="EMBL" id="CP002207">
    <property type="protein sequence ID" value="ADP34875.1"/>
    <property type="molecule type" value="Genomic_DNA"/>
</dbReference>
<gene>
    <name evidence="1" type="ordered locus">BATR1942_19800</name>
</gene>
<dbReference type="GO" id="GO:0016787">
    <property type="term" value="F:hydrolase activity"/>
    <property type="evidence" value="ECO:0007669"/>
    <property type="project" value="UniProtKB-KW"/>
</dbReference>
<dbReference type="SUPFAM" id="SSF159501">
    <property type="entry name" value="EreA/ChaN-like"/>
    <property type="match status" value="1"/>
</dbReference>
<dbReference type="Proteomes" id="UP000006867">
    <property type="component" value="Chromosome"/>
</dbReference>
<proteinExistence type="predicted"/>
<dbReference type="InterPro" id="IPR052036">
    <property type="entry name" value="Hydrolase/PRTase-associated"/>
</dbReference>
<organism evidence="1 2">
    <name type="scientific">Bacillus atrophaeus (strain 1942)</name>
    <dbReference type="NCBI Taxonomy" id="720555"/>
    <lineage>
        <taxon>Bacteria</taxon>
        <taxon>Bacillati</taxon>
        <taxon>Bacillota</taxon>
        <taxon>Bacilli</taxon>
        <taxon>Bacillales</taxon>
        <taxon>Bacillaceae</taxon>
        <taxon>Bacillus</taxon>
    </lineage>
</organism>
<name>A0ABM5M3X2_BACA1</name>